<dbReference type="Pfam" id="PF20461">
    <property type="entry name" value="DUF6714"/>
    <property type="match status" value="1"/>
</dbReference>
<dbReference type="AlphaFoldDB" id="A0A8J7MEY1"/>
<sequence length="168" mass="19740">MKSALKTDFPSREELRRQGVRKESIADLYDLWCEAHGEAMKLALRLPDVFGDPPKPRITLHVARGYDDEWVLSEARCKELAAMDCEQHWMDVSLQATEDFQEYFTFSDSEGWRFYLPAFIRHYLADFPLSGSDAVVFACENRHHIELLTPEQIEYLDEFLQLCKTWEE</sequence>
<comment type="caution">
    <text evidence="1">The sequence shown here is derived from an EMBL/GenBank/DDBJ whole genome shotgun (WGS) entry which is preliminary data.</text>
</comment>
<keyword evidence="2" id="KW-1185">Reference proteome</keyword>
<gene>
    <name evidence="1" type="ORF">JIN82_05415</name>
</gene>
<evidence type="ECO:0000313" key="2">
    <source>
        <dbReference type="Proteomes" id="UP000624703"/>
    </source>
</evidence>
<evidence type="ECO:0000313" key="1">
    <source>
        <dbReference type="EMBL" id="MBK1790594.1"/>
    </source>
</evidence>
<proteinExistence type="predicted"/>
<dbReference type="Proteomes" id="UP000624703">
    <property type="component" value="Unassembled WGS sequence"/>
</dbReference>
<reference evidence="1" key="1">
    <citation type="submission" date="2021-01" db="EMBL/GenBank/DDBJ databases">
        <title>Modified the classification status of verrucomicrobia.</title>
        <authorList>
            <person name="Feng X."/>
        </authorList>
    </citation>
    <scope>NUCLEOTIDE SEQUENCE</scope>
    <source>
        <strain evidence="1">_KCTC 22039</strain>
    </source>
</reference>
<name>A0A8J7MEY1_9BACT</name>
<accession>A0A8J7MEY1</accession>
<organism evidence="1 2">
    <name type="scientific">Persicirhabdus sediminis</name>
    <dbReference type="NCBI Taxonomy" id="454144"/>
    <lineage>
        <taxon>Bacteria</taxon>
        <taxon>Pseudomonadati</taxon>
        <taxon>Verrucomicrobiota</taxon>
        <taxon>Verrucomicrobiia</taxon>
        <taxon>Verrucomicrobiales</taxon>
        <taxon>Verrucomicrobiaceae</taxon>
        <taxon>Persicirhabdus</taxon>
    </lineage>
</organism>
<dbReference type="EMBL" id="JAENIM010000025">
    <property type="protein sequence ID" value="MBK1790594.1"/>
    <property type="molecule type" value="Genomic_DNA"/>
</dbReference>
<protein>
    <submittedName>
        <fullName evidence="1">Uncharacterized protein</fullName>
    </submittedName>
</protein>
<dbReference type="InterPro" id="IPR046560">
    <property type="entry name" value="DUF6714"/>
</dbReference>
<dbReference type="RefSeq" id="WP_200310629.1">
    <property type="nucleotide sequence ID" value="NZ_JAENIM010000025.1"/>
</dbReference>